<dbReference type="PANTHER" id="PTHR42942">
    <property type="entry name" value="6-O-METHYLGUANINE DNA METHYLTRANSFERASE"/>
    <property type="match status" value="1"/>
</dbReference>
<dbReference type="GO" id="GO:0032259">
    <property type="term" value="P:methylation"/>
    <property type="evidence" value="ECO:0007669"/>
    <property type="project" value="UniProtKB-KW"/>
</dbReference>
<evidence type="ECO:0000259" key="7">
    <source>
        <dbReference type="Pfam" id="PF01035"/>
    </source>
</evidence>
<dbReference type="AlphaFoldDB" id="W0FMC7"/>
<evidence type="ECO:0000256" key="4">
    <source>
        <dbReference type="ARBA" id="ARBA00022763"/>
    </source>
</evidence>
<dbReference type="Pfam" id="PF01035">
    <property type="entry name" value="DNA_binding_1"/>
    <property type="match status" value="1"/>
</dbReference>
<keyword evidence="4" id="KW-0227">DNA damage</keyword>
<reference evidence="8" key="1">
    <citation type="journal article" date="2013" name="PLoS ONE">
        <title>Metagenomic insights into the carbohydrate-active enzymes carried by the microorganisms adhering to solid digesta in the rumen of cows.</title>
        <authorList>
            <person name="Wang L."/>
            <person name="Hatem A."/>
            <person name="Catalyurek U.V."/>
            <person name="Morrison M."/>
            <person name="Yu Z."/>
        </authorList>
    </citation>
    <scope>NUCLEOTIDE SEQUENCE</scope>
</reference>
<evidence type="ECO:0000256" key="1">
    <source>
        <dbReference type="ARBA" id="ARBA00001286"/>
    </source>
</evidence>
<dbReference type="PROSITE" id="PS00374">
    <property type="entry name" value="MGMT"/>
    <property type="match status" value="1"/>
</dbReference>
<sequence>MGEFADRVFQIVRQVPCGKVTTYGQVAHLMGRPQSARYVGFALRGNPSPGAGADDVPCHRVVFKDGSLCPSYAFGGPDVQRNMLEREGVSFADDAHIDMQLCLWDGCGANDPDGPTEPPAGFDWEAEMAESL</sequence>
<dbReference type="NCBIfam" id="TIGR00589">
    <property type="entry name" value="ogt"/>
    <property type="match status" value="1"/>
</dbReference>
<dbReference type="CDD" id="cd06445">
    <property type="entry name" value="ATase"/>
    <property type="match status" value="1"/>
</dbReference>
<evidence type="ECO:0000256" key="5">
    <source>
        <dbReference type="ARBA" id="ARBA00023204"/>
    </source>
</evidence>
<comment type="catalytic activity">
    <reaction evidence="6">
        <text>a 6-O-methyl-2'-deoxyguanosine in DNA + L-cysteinyl-[protein] = S-methyl-L-cysteinyl-[protein] + a 2'-deoxyguanosine in DNA</text>
        <dbReference type="Rhea" id="RHEA:24000"/>
        <dbReference type="Rhea" id="RHEA-COMP:10131"/>
        <dbReference type="Rhea" id="RHEA-COMP:10132"/>
        <dbReference type="Rhea" id="RHEA-COMP:11367"/>
        <dbReference type="Rhea" id="RHEA-COMP:11368"/>
        <dbReference type="ChEBI" id="CHEBI:29950"/>
        <dbReference type="ChEBI" id="CHEBI:82612"/>
        <dbReference type="ChEBI" id="CHEBI:85445"/>
        <dbReference type="ChEBI" id="CHEBI:85448"/>
        <dbReference type="EC" id="2.1.1.63"/>
    </reaction>
</comment>
<dbReference type="EMBL" id="KC246867">
    <property type="protein sequence ID" value="AHF26111.1"/>
    <property type="molecule type" value="Genomic_DNA"/>
</dbReference>
<dbReference type="InterPro" id="IPR014048">
    <property type="entry name" value="MethylDNA_cys_MeTrfase_DNA-bd"/>
</dbReference>
<evidence type="ECO:0000256" key="2">
    <source>
        <dbReference type="ARBA" id="ARBA00022603"/>
    </source>
</evidence>
<feature type="domain" description="Methylated-DNA-[protein]-cysteine S-methyltransferase DNA binding" evidence="7">
    <location>
        <begin position="3"/>
        <end position="89"/>
    </location>
</feature>
<keyword evidence="5" id="KW-0234">DNA repair</keyword>
<name>W0FMC7_9BACT</name>
<dbReference type="InterPro" id="IPR036388">
    <property type="entry name" value="WH-like_DNA-bd_sf"/>
</dbReference>
<comment type="catalytic activity">
    <reaction evidence="1">
        <text>a 4-O-methyl-thymidine in DNA + L-cysteinyl-[protein] = a thymidine in DNA + S-methyl-L-cysteinyl-[protein]</text>
        <dbReference type="Rhea" id="RHEA:53428"/>
        <dbReference type="Rhea" id="RHEA-COMP:10131"/>
        <dbReference type="Rhea" id="RHEA-COMP:10132"/>
        <dbReference type="Rhea" id="RHEA-COMP:13555"/>
        <dbReference type="Rhea" id="RHEA-COMP:13556"/>
        <dbReference type="ChEBI" id="CHEBI:29950"/>
        <dbReference type="ChEBI" id="CHEBI:82612"/>
        <dbReference type="ChEBI" id="CHEBI:137386"/>
        <dbReference type="ChEBI" id="CHEBI:137387"/>
        <dbReference type="EC" id="2.1.1.63"/>
    </reaction>
</comment>
<evidence type="ECO:0000313" key="8">
    <source>
        <dbReference type="EMBL" id="AHF26111.1"/>
    </source>
</evidence>
<dbReference type="PANTHER" id="PTHR42942:SF1">
    <property type="entry name" value="ALKYLTRANSFERASE-LIKE PROTEIN 1"/>
    <property type="match status" value="1"/>
</dbReference>
<organism evidence="8">
    <name type="scientific">uncultured bacterium Contigcl_1769</name>
    <dbReference type="NCBI Taxonomy" id="1393659"/>
    <lineage>
        <taxon>Bacteria</taxon>
        <taxon>environmental samples</taxon>
    </lineage>
</organism>
<dbReference type="InterPro" id="IPR001497">
    <property type="entry name" value="MethylDNA_cys_MeTrfase_AS"/>
</dbReference>
<proteinExistence type="predicted"/>
<dbReference type="GO" id="GO:0006281">
    <property type="term" value="P:DNA repair"/>
    <property type="evidence" value="ECO:0007669"/>
    <property type="project" value="UniProtKB-KW"/>
</dbReference>
<dbReference type="Gene3D" id="1.10.10.10">
    <property type="entry name" value="Winged helix-like DNA-binding domain superfamily/Winged helix DNA-binding domain"/>
    <property type="match status" value="1"/>
</dbReference>
<keyword evidence="2 8" id="KW-0489">Methyltransferase</keyword>
<keyword evidence="3 8" id="KW-0808">Transferase</keyword>
<protein>
    <submittedName>
        <fullName evidence="8">6-O-methylguanine DNA methyltransferase</fullName>
    </submittedName>
</protein>
<accession>W0FMC7</accession>
<dbReference type="InterPro" id="IPR036217">
    <property type="entry name" value="MethylDNA_cys_MeTrfase_DNAb"/>
</dbReference>
<evidence type="ECO:0000256" key="3">
    <source>
        <dbReference type="ARBA" id="ARBA00022679"/>
    </source>
</evidence>
<evidence type="ECO:0000256" key="6">
    <source>
        <dbReference type="ARBA" id="ARBA00049348"/>
    </source>
</evidence>
<dbReference type="InterPro" id="IPR052520">
    <property type="entry name" value="ATL_DNA_repair"/>
</dbReference>
<dbReference type="SUPFAM" id="SSF46767">
    <property type="entry name" value="Methylated DNA-protein cysteine methyltransferase, C-terminal domain"/>
    <property type="match status" value="1"/>
</dbReference>
<dbReference type="GO" id="GO:0003908">
    <property type="term" value="F:methylated-DNA-[protein]-cysteine S-methyltransferase activity"/>
    <property type="evidence" value="ECO:0007669"/>
    <property type="project" value="UniProtKB-EC"/>
</dbReference>